<keyword evidence="1" id="KW-0732">Signal</keyword>
<dbReference type="EMBL" id="GG698953">
    <property type="protein sequence ID" value="EEU34745.1"/>
    <property type="molecule type" value="Genomic_DNA"/>
</dbReference>
<reference evidence="4 5" key="1">
    <citation type="journal article" date="2009" name="PLoS Genet.">
        <title>The genome of Nectria haematococca: contribution of supernumerary chromosomes to gene expansion.</title>
        <authorList>
            <person name="Coleman J.J."/>
            <person name="Rounsley S.D."/>
            <person name="Rodriguez-Carres M."/>
            <person name="Kuo A."/>
            <person name="Wasmann C.C."/>
            <person name="Grimwood J."/>
            <person name="Schmutz J."/>
            <person name="Taga M."/>
            <person name="White G.J."/>
            <person name="Zhou S."/>
            <person name="Schwartz D.C."/>
            <person name="Freitag M."/>
            <person name="Ma L.J."/>
            <person name="Danchin E.G."/>
            <person name="Henrissat B."/>
            <person name="Coutinho P.M."/>
            <person name="Nelson D.R."/>
            <person name="Straney D."/>
            <person name="Napoli C.A."/>
            <person name="Barker B.M."/>
            <person name="Gribskov M."/>
            <person name="Rep M."/>
            <person name="Kroken S."/>
            <person name="Molnar I."/>
            <person name="Rensing C."/>
            <person name="Kennell J.C."/>
            <person name="Zamora J."/>
            <person name="Farman M.L."/>
            <person name="Selker E.U."/>
            <person name="Salamov A."/>
            <person name="Shapiro H."/>
            <person name="Pangilinan J."/>
            <person name="Lindquist E."/>
            <person name="Lamers C."/>
            <person name="Grigoriev I.V."/>
            <person name="Geiser D.M."/>
            <person name="Covert S.F."/>
            <person name="Temporini E."/>
            <person name="Vanetten H.D."/>
        </authorList>
    </citation>
    <scope>NUCLEOTIDE SEQUENCE [LARGE SCALE GENOMIC DNA]</scope>
    <source>
        <strain evidence="5">ATCC MYA-4622 / CBS 123669 / FGSC 9596 / NRRL 45880 / 77-13-4</strain>
    </source>
</reference>
<evidence type="ECO:0000313" key="4">
    <source>
        <dbReference type="EMBL" id="EEU34745.1"/>
    </source>
</evidence>
<dbReference type="PANTHER" id="PTHR31084:SF3">
    <property type="entry name" value="ALPHA-FUCOSIDASE A"/>
    <property type="match status" value="1"/>
</dbReference>
<dbReference type="VEuPathDB" id="FungiDB:NECHADRAFT_122680"/>
<dbReference type="PIRSF" id="PIRSF007663">
    <property type="entry name" value="UCP007663"/>
    <property type="match status" value="1"/>
</dbReference>
<dbReference type="InterPro" id="IPR016518">
    <property type="entry name" value="Alpha-L-fucosidase"/>
</dbReference>
<dbReference type="InterPro" id="IPR054363">
    <property type="entry name" value="GH95_cat"/>
</dbReference>
<evidence type="ECO:0000313" key="5">
    <source>
        <dbReference type="Proteomes" id="UP000005206"/>
    </source>
</evidence>
<dbReference type="InParanoid" id="C7ZMG8"/>
<dbReference type="KEGG" id="nhe:NECHADRAFT_122680"/>
<dbReference type="Pfam" id="PF14498">
    <property type="entry name" value="Glyco_hyd_65N_2"/>
    <property type="match status" value="1"/>
</dbReference>
<dbReference type="Pfam" id="PF22124">
    <property type="entry name" value="Glyco_hydro_95_cat"/>
    <property type="match status" value="1"/>
</dbReference>
<dbReference type="InterPro" id="IPR012341">
    <property type="entry name" value="6hp_glycosidase-like_sf"/>
</dbReference>
<sequence length="812" mass="89486">MKNLSSSFWAAVSLIPLLGGVDARSIWSTSPGTYGVDDNYILKSGYPVGNGILAGTHFGDPGHEKIVFNVDSLWSGGPFENSAYTGGNPTTSKSTALPGIREYIFDQGTGNVSALLGSGNYYGSYRVLGNLSIIIGHATDYTNYTRSLDPSTGVHTTTYLADSVNYTTTLFCSNPADACVYRVTSDEDLPNINIQFENLAVSSSLANPSCNHPYTRFRGVTQLGDPEGMKYEAIARFVDNRDGDGVSCATNGSLTIARSPGFKTVDVIISAGTNYDATKGNAENDYSFRGDDPAEAVQRSTSSGAQQGYDKLLKAHIEDYQSLFGTFTLTLPDAQKSAGHETAVLISNYSSNGIGDPYIRIYYISKSRDPYLESLLFDYSRYLLIASSRENSLPANLQGKWTEQMNPSWSSDYHANINIQMNYWAADQTGLGKTSVALWNYMRNTWVPRGTETAKLLYDAPGWVVHNEMNIFGHTGMKGSATWANYPVAAAWMMQHVWDNYEYGRSLTWLRQEGYPLLKEVAQFWISQLQEDEFNNDGTLVVNPCNSAEHGPTTFGCTHYQQLIHQVLEATLNSITYIGEDDQDFTSELKTVLKKLDKGLHYTSWGGIKEWKLPDSAGYDTKNTHRHLSHLVGWYPGYSISSFQGGYWNSTVQAAVEATLVARGNGVQDQDTGWGKAWRVACWARLNNTSQAYDELRLLIDNNFAPNGFDMYQGQKPPFQIDANFGLGGAVLSMLVVDLPNSYVNEDKTRTIVLGPAIPPRWGGGNVKNLRLRGGSAVDFEWDSDGKVTHATLHETGKHVKLVNVLGEELNE</sequence>
<gene>
    <name evidence="4" type="ORF">NECHADRAFT_122680</name>
</gene>
<evidence type="ECO:0000256" key="1">
    <source>
        <dbReference type="SAM" id="SignalP"/>
    </source>
</evidence>
<dbReference type="PANTHER" id="PTHR31084">
    <property type="entry name" value="ALPHA-L-FUCOSIDASE 2"/>
    <property type="match status" value="1"/>
</dbReference>
<feature type="chain" id="PRO_5002988226" evidence="1">
    <location>
        <begin position="24"/>
        <end position="812"/>
    </location>
</feature>
<evidence type="ECO:0000259" key="3">
    <source>
        <dbReference type="Pfam" id="PF22124"/>
    </source>
</evidence>
<organism evidence="4 5">
    <name type="scientific">Fusarium vanettenii (strain ATCC MYA-4622 / CBS 123669 / FGSC 9596 / NRRL 45880 / 77-13-4)</name>
    <name type="common">Fusarium solani subsp. pisi</name>
    <dbReference type="NCBI Taxonomy" id="660122"/>
    <lineage>
        <taxon>Eukaryota</taxon>
        <taxon>Fungi</taxon>
        <taxon>Dikarya</taxon>
        <taxon>Ascomycota</taxon>
        <taxon>Pezizomycotina</taxon>
        <taxon>Sordariomycetes</taxon>
        <taxon>Hypocreomycetidae</taxon>
        <taxon>Hypocreales</taxon>
        <taxon>Nectriaceae</taxon>
        <taxon>Fusarium</taxon>
        <taxon>Fusarium solani species complex</taxon>
        <taxon>Fusarium vanettenii</taxon>
    </lineage>
</organism>
<dbReference type="GeneID" id="9678904"/>
<dbReference type="GO" id="GO:0004560">
    <property type="term" value="F:alpha-L-fucosidase activity"/>
    <property type="evidence" value="ECO:0007669"/>
    <property type="project" value="InterPro"/>
</dbReference>
<dbReference type="Proteomes" id="UP000005206">
    <property type="component" value="Chromosome 7"/>
</dbReference>
<feature type="signal peptide" evidence="1">
    <location>
        <begin position="1"/>
        <end position="23"/>
    </location>
</feature>
<dbReference type="SUPFAM" id="SSF48208">
    <property type="entry name" value="Six-hairpin glycosidases"/>
    <property type="match status" value="1"/>
</dbReference>
<name>C7ZMG8_FUSV7</name>
<proteinExistence type="predicted"/>
<dbReference type="InterPro" id="IPR027414">
    <property type="entry name" value="GH95_N_dom"/>
</dbReference>
<evidence type="ECO:0000259" key="2">
    <source>
        <dbReference type="Pfam" id="PF14498"/>
    </source>
</evidence>
<protein>
    <submittedName>
        <fullName evidence="4">Uncharacterized protein</fullName>
    </submittedName>
</protein>
<dbReference type="InterPro" id="IPR008928">
    <property type="entry name" value="6-hairpin_glycosidase_sf"/>
</dbReference>
<dbReference type="RefSeq" id="XP_003040458.1">
    <property type="nucleotide sequence ID" value="XM_003040412.1"/>
</dbReference>
<feature type="domain" description="Glycosyl hydrolase family 95 N-terminal" evidence="2">
    <location>
        <begin position="26"/>
        <end position="277"/>
    </location>
</feature>
<feature type="domain" description="Glycosyl hydrolase family 95 catalytic" evidence="3">
    <location>
        <begin position="308"/>
        <end position="735"/>
    </location>
</feature>
<keyword evidence="5" id="KW-1185">Reference proteome</keyword>
<dbReference type="OrthoDB" id="2848340at2759"/>
<dbReference type="AlphaFoldDB" id="C7ZMG8"/>
<dbReference type="GO" id="GO:0005975">
    <property type="term" value="P:carbohydrate metabolic process"/>
    <property type="evidence" value="ECO:0007669"/>
    <property type="project" value="InterPro"/>
</dbReference>
<accession>C7ZMG8</accession>
<dbReference type="Gene3D" id="1.50.10.10">
    <property type="match status" value="1"/>
</dbReference>